<dbReference type="CDD" id="cd02966">
    <property type="entry name" value="TlpA_like_family"/>
    <property type="match status" value="1"/>
</dbReference>
<feature type="domain" description="Thioredoxin" evidence="6">
    <location>
        <begin position="71"/>
        <end position="212"/>
    </location>
</feature>
<comment type="caution">
    <text evidence="7">The sequence shown here is derived from an EMBL/GenBank/DDBJ whole genome shotgun (WGS) entry which is preliminary data.</text>
</comment>
<evidence type="ECO:0000256" key="2">
    <source>
        <dbReference type="ARBA" id="ARBA00022748"/>
    </source>
</evidence>
<evidence type="ECO:0000256" key="5">
    <source>
        <dbReference type="SAM" id="Phobius"/>
    </source>
</evidence>
<dbReference type="Pfam" id="PF08534">
    <property type="entry name" value="Redoxin"/>
    <property type="match status" value="1"/>
</dbReference>
<dbReference type="InterPro" id="IPR013740">
    <property type="entry name" value="Redoxin"/>
</dbReference>
<dbReference type="EMBL" id="PIPN01000004">
    <property type="protein sequence ID" value="RUO29279.1"/>
    <property type="molecule type" value="Genomic_DNA"/>
</dbReference>
<feature type="transmembrane region" description="Helical" evidence="5">
    <location>
        <begin position="52"/>
        <end position="71"/>
    </location>
</feature>
<keyword evidence="3" id="KW-1015">Disulfide bond</keyword>
<evidence type="ECO:0000259" key="6">
    <source>
        <dbReference type="PROSITE" id="PS51352"/>
    </source>
</evidence>
<keyword evidence="5" id="KW-0812">Transmembrane</keyword>
<reference evidence="7 8" key="1">
    <citation type="journal article" date="2018" name="Front. Microbiol.">
        <title>Genome-Based Analysis Reveals the Taxonomy and Diversity of the Family Idiomarinaceae.</title>
        <authorList>
            <person name="Liu Y."/>
            <person name="Lai Q."/>
            <person name="Shao Z."/>
        </authorList>
    </citation>
    <scope>NUCLEOTIDE SEQUENCE [LARGE SCALE GENOMIC DNA]</scope>
    <source>
        <strain evidence="7 8">GBSy1</strain>
    </source>
</reference>
<dbReference type="InterPro" id="IPR050553">
    <property type="entry name" value="Thioredoxin_ResA/DsbE_sf"/>
</dbReference>
<evidence type="ECO:0000313" key="7">
    <source>
        <dbReference type="EMBL" id="RUO29279.1"/>
    </source>
</evidence>
<dbReference type="Gene3D" id="3.40.30.10">
    <property type="entry name" value="Glutaredoxin"/>
    <property type="match status" value="1"/>
</dbReference>
<evidence type="ECO:0000256" key="1">
    <source>
        <dbReference type="ARBA" id="ARBA00004196"/>
    </source>
</evidence>
<sequence>MTASVKSVIISKKATYKNLMTLIVFLFIVFILAASLVYIVRRQQQKPALPPALYTLVLGMALTGGLVVFVVQQGSQLPDATLTNFAQQETELADYLDGRPLVVNLWASWCPPCVREMPMLQNAQQRHQDVRFIFINQREHLDLVRQFLQQHELNLETVLLDSSGDFSAMVGAHVMPTTLFFSADGTLQKRYFGEVDEAVLSDGLQRIRDQLK</sequence>
<feature type="transmembrane region" description="Helical" evidence="5">
    <location>
        <begin position="20"/>
        <end position="40"/>
    </location>
</feature>
<evidence type="ECO:0000256" key="4">
    <source>
        <dbReference type="ARBA" id="ARBA00023284"/>
    </source>
</evidence>
<gene>
    <name evidence="7" type="ORF">CWE12_09855</name>
</gene>
<evidence type="ECO:0000256" key="3">
    <source>
        <dbReference type="ARBA" id="ARBA00023157"/>
    </source>
</evidence>
<keyword evidence="5" id="KW-1133">Transmembrane helix</keyword>
<keyword evidence="5" id="KW-0472">Membrane</keyword>
<dbReference type="InterPro" id="IPR017937">
    <property type="entry name" value="Thioredoxin_CS"/>
</dbReference>
<dbReference type="InterPro" id="IPR036249">
    <property type="entry name" value="Thioredoxin-like_sf"/>
</dbReference>
<evidence type="ECO:0000313" key="8">
    <source>
        <dbReference type="Proteomes" id="UP000287410"/>
    </source>
</evidence>
<dbReference type="PANTHER" id="PTHR42852">
    <property type="entry name" value="THIOL:DISULFIDE INTERCHANGE PROTEIN DSBE"/>
    <property type="match status" value="1"/>
</dbReference>
<dbReference type="PROSITE" id="PS00194">
    <property type="entry name" value="THIOREDOXIN_1"/>
    <property type="match status" value="1"/>
</dbReference>
<dbReference type="PANTHER" id="PTHR42852:SF6">
    <property type="entry name" value="THIOL:DISULFIDE INTERCHANGE PROTEIN DSBE"/>
    <property type="match status" value="1"/>
</dbReference>
<keyword evidence="2" id="KW-0201">Cytochrome c-type biogenesis</keyword>
<proteinExistence type="predicted"/>
<keyword evidence="4" id="KW-0676">Redox-active center</keyword>
<dbReference type="PROSITE" id="PS51352">
    <property type="entry name" value="THIOREDOXIN_2"/>
    <property type="match status" value="1"/>
</dbReference>
<dbReference type="InterPro" id="IPR013766">
    <property type="entry name" value="Thioredoxin_domain"/>
</dbReference>
<comment type="subcellular location">
    <subcellularLocation>
        <location evidence="1">Cell envelope</location>
    </subcellularLocation>
</comment>
<dbReference type="SUPFAM" id="SSF52833">
    <property type="entry name" value="Thioredoxin-like"/>
    <property type="match status" value="1"/>
</dbReference>
<protein>
    <recommendedName>
        <fullName evidence="6">Thioredoxin domain-containing protein</fullName>
    </recommendedName>
</protein>
<dbReference type="Proteomes" id="UP000287410">
    <property type="component" value="Unassembled WGS sequence"/>
</dbReference>
<name>A0ABY0BXY5_9GAMM</name>
<accession>A0ABY0BXY5</accession>
<keyword evidence="8" id="KW-1185">Reference proteome</keyword>
<dbReference type="RefSeq" id="WP_126789543.1">
    <property type="nucleotide sequence ID" value="NZ_PIPN01000004.1"/>
</dbReference>
<organism evidence="7 8">
    <name type="scientific">Aliidiomarina sedimenti</name>
    <dbReference type="NCBI Taxonomy" id="1933879"/>
    <lineage>
        <taxon>Bacteria</taxon>
        <taxon>Pseudomonadati</taxon>
        <taxon>Pseudomonadota</taxon>
        <taxon>Gammaproteobacteria</taxon>
        <taxon>Alteromonadales</taxon>
        <taxon>Idiomarinaceae</taxon>
        <taxon>Aliidiomarina</taxon>
    </lineage>
</organism>